<evidence type="ECO:0000313" key="3">
    <source>
        <dbReference type="EMBL" id="CDQ99341.1"/>
    </source>
</evidence>
<evidence type="ECO:0000313" key="4">
    <source>
        <dbReference type="Proteomes" id="UP000193380"/>
    </source>
</evidence>
<reference evidence="3" key="1">
    <citation type="journal article" date="2014" name="Nat. Commun.">
        <title>The rainbow trout genome provides novel insights into evolution after whole-genome duplication in vertebrates.</title>
        <authorList>
            <person name="Berthelot C."/>
            <person name="Brunet F."/>
            <person name="Chalopin D."/>
            <person name="Juanchich A."/>
            <person name="Bernard M."/>
            <person name="Noel B."/>
            <person name="Bento P."/>
            <person name="Da Silva C."/>
            <person name="Labadie K."/>
            <person name="Alberti A."/>
            <person name="Aury J.M."/>
            <person name="Louis A."/>
            <person name="Dehais P."/>
            <person name="Bardou P."/>
            <person name="Montfort J."/>
            <person name="Klopp C."/>
            <person name="Cabau C."/>
            <person name="Gaspin C."/>
            <person name="Thorgaard G.H."/>
            <person name="Boussaha M."/>
            <person name="Quillet E."/>
            <person name="Guyomard R."/>
            <person name="Galiana D."/>
            <person name="Bobe J."/>
            <person name="Volff J.N."/>
            <person name="Genet C."/>
            <person name="Wincker P."/>
            <person name="Jaillon O."/>
            <person name="Roest Crollius H."/>
            <person name="Guiguen Y."/>
        </authorList>
    </citation>
    <scope>NUCLEOTIDE SEQUENCE [LARGE SCALE GENOMIC DNA]</scope>
</reference>
<dbReference type="Gene3D" id="2.130.10.30">
    <property type="entry name" value="Regulator of chromosome condensation 1/beta-lactamase-inhibitor protein II"/>
    <property type="match status" value="1"/>
</dbReference>
<keyword evidence="1" id="KW-0677">Repeat</keyword>
<protein>
    <recommendedName>
        <fullName evidence="5">Secretion-regulating guanine nucleotide exchange factor</fullName>
    </recommendedName>
</protein>
<dbReference type="EMBL" id="FR945674">
    <property type="protein sequence ID" value="CDQ99341.1"/>
    <property type="molecule type" value="Genomic_DNA"/>
</dbReference>
<feature type="repeat" description="RCC1" evidence="2">
    <location>
        <begin position="62"/>
        <end position="112"/>
    </location>
</feature>
<proteinExistence type="predicted"/>
<dbReference type="SUPFAM" id="SSF50985">
    <property type="entry name" value="RCC1/BLIP-II"/>
    <property type="match status" value="1"/>
</dbReference>
<organism evidence="3 4">
    <name type="scientific">Oncorhynchus mykiss</name>
    <name type="common">Rainbow trout</name>
    <name type="synonym">Salmo gairdneri</name>
    <dbReference type="NCBI Taxonomy" id="8022"/>
    <lineage>
        <taxon>Eukaryota</taxon>
        <taxon>Metazoa</taxon>
        <taxon>Chordata</taxon>
        <taxon>Craniata</taxon>
        <taxon>Vertebrata</taxon>
        <taxon>Euteleostomi</taxon>
        <taxon>Actinopterygii</taxon>
        <taxon>Neopterygii</taxon>
        <taxon>Teleostei</taxon>
        <taxon>Protacanthopterygii</taxon>
        <taxon>Salmoniformes</taxon>
        <taxon>Salmonidae</taxon>
        <taxon>Salmoninae</taxon>
        <taxon>Oncorhynchus</taxon>
    </lineage>
</organism>
<dbReference type="PANTHER" id="PTHR22872:SF2">
    <property type="entry name" value="INHIBITOR OF BRUTON TYROSINE KINASE"/>
    <property type="match status" value="1"/>
</dbReference>
<sequence>MDTSLLTELCVYTWGTNSYWQLGQGHVEDLSVPRLADGALQMGTVRQLSGGGGHSAVVSEKGELLVCGQNHRGQLGLGHSLAVTTFQLCPLIGQRVAHVSCGWDFTLVLTDHGQVLTCGSNAYGQLGVSEPITHSVVLLPIQSVREPVIRVAAGLRHSLTVTATGSVYQWGMGLSGQAKRALSPQPVPEHFTSKVPCLVPGLEQVISHSVAAGSAHCVSLTGE</sequence>
<dbReference type="PROSITE" id="PS50012">
    <property type="entry name" value="RCC1_3"/>
    <property type="match status" value="4"/>
</dbReference>
<feature type="repeat" description="RCC1" evidence="2">
    <location>
        <begin position="113"/>
        <end position="164"/>
    </location>
</feature>
<feature type="repeat" description="RCC1" evidence="2">
    <location>
        <begin position="165"/>
        <end position="223"/>
    </location>
</feature>
<dbReference type="PANTHER" id="PTHR22872">
    <property type="entry name" value="BTK-BINDING PROTEIN-RELATED"/>
    <property type="match status" value="1"/>
</dbReference>
<name>A0A060Z5R7_ONCMY</name>
<evidence type="ECO:0008006" key="5">
    <source>
        <dbReference type="Google" id="ProtNLM"/>
    </source>
</evidence>
<feature type="repeat" description="RCC1" evidence="2">
    <location>
        <begin position="9"/>
        <end position="61"/>
    </location>
</feature>
<dbReference type="Pfam" id="PF13540">
    <property type="entry name" value="RCC1_2"/>
    <property type="match status" value="1"/>
</dbReference>
<dbReference type="InterPro" id="IPR009091">
    <property type="entry name" value="RCC1/BLIP-II"/>
</dbReference>
<evidence type="ECO:0000256" key="1">
    <source>
        <dbReference type="ARBA" id="ARBA00022737"/>
    </source>
</evidence>
<accession>A0A060Z5R7</accession>
<dbReference type="PRINTS" id="PR00633">
    <property type="entry name" value="RCCNDNSATION"/>
</dbReference>
<dbReference type="InterPro" id="IPR000408">
    <property type="entry name" value="Reg_chr_condens"/>
</dbReference>
<evidence type="ECO:0000256" key="2">
    <source>
        <dbReference type="PROSITE-ProRule" id="PRU00235"/>
    </source>
</evidence>
<dbReference type="Pfam" id="PF00415">
    <property type="entry name" value="RCC1"/>
    <property type="match status" value="1"/>
</dbReference>
<dbReference type="PROSITE" id="PS00626">
    <property type="entry name" value="RCC1_2"/>
    <property type="match status" value="1"/>
</dbReference>
<reference evidence="3" key="2">
    <citation type="submission" date="2014-03" db="EMBL/GenBank/DDBJ databases">
        <authorList>
            <person name="Genoscope - CEA"/>
        </authorList>
    </citation>
    <scope>NUCLEOTIDE SEQUENCE</scope>
</reference>
<gene>
    <name evidence="3" type="ORF">GSONMT00040694001</name>
</gene>
<dbReference type="AlphaFoldDB" id="A0A060Z5R7"/>
<dbReference type="Proteomes" id="UP000193380">
    <property type="component" value="Unassembled WGS sequence"/>
</dbReference>
<dbReference type="PaxDb" id="8022-A0A060Z5R7"/>
<dbReference type="STRING" id="8022.A0A060Z5R7"/>
<dbReference type="InterPro" id="IPR051625">
    <property type="entry name" value="Signaling_Regulatory_Domain"/>
</dbReference>